<gene>
    <name evidence="3" type="ORF">MENT_LOCUS1172</name>
</gene>
<keyword evidence="2" id="KW-0812">Transmembrane</keyword>
<feature type="transmembrane region" description="Helical" evidence="2">
    <location>
        <begin position="6"/>
        <end position="25"/>
    </location>
</feature>
<reference evidence="3 4" key="1">
    <citation type="submission" date="2020-08" db="EMBL/GenBank/DDBJ databases">
        <authorList>
            <person name="Koutsovoulos G."/>
            <person name="Danchin GJ E."/>
        </authorList>
    </citation>
    <scope>NUCLEOTIDE SEQUENCE [LARGE SCALE GENOMIC DNA]</scope>
</reference>
<keyword evidence="2" id="KW-1133">Transmembrane helix</keyword>
<comment type="caution">
    <text evidence="3">The sequence shown here is derived from an EMBL/GenBank/DDBJ whole genome shotgun (WGS) entry which is preliminary data.</text>
</comment>
<name>A0A6V7TKW4_MELEN</name>
<dbReference type="EMBL" id="CAJEWN010000004">
    <property type="protein sequence ID" value="CAD2125583.1"/>
    <property type="molecule type" value="Genomic_DNA"/>
</dbReference>
<evidence type="ECO:0000256" key="1">
    <source>
        <dbReference type="SAM" id="MobiDB-lite"/>
    </source>
</evidence>
<proteinExistence type="predicted"/>
<evidence type="ECO:0000256" key="2">
    <source>
        <dbReference type="SAM" id="Phobius"/>
    </source>
</evidence>
<evidence type="ECO:0000313" key="3">
    <source>
        <dbReference type="EMBL" id="CAD2125583.1"/>
    </source>
</evidence>
<feature type="compositionally biased region" description="Low complexity" evidence="1">
    <location>
        <begin position="127"/>
        <end position="136"/>
    </location>
</feature>
<evidence type="ECO:0000313" key="4">
    <source>
        <dbReference type="Proteomes" id="UP000580250"/>
    </source>
</evidence>
<dbReference type="AlphaFoldDB" id="A0A6V7TKW4"/>
<dbReference type="OrthoDB" id="6351704at2759"/>
<feature type="region of interest" description="Disordered" evidence="1">
    <location>
        <begin position="124"/>
        <end position="167"/>
    </location>
</feature>
<dbReference type="Proteomes" id="UP000580250">
    <property type="component" value="Unassembled WGS sequence"/>
</dbReference>
<accession>A0A6V7TKW4</accession>
<protein>
    <submittedName>
        <fullName evidence="3">Uncharacterized protein</fullName>
    </submittedName>
</protein>
<keyword evidence="2" id="KW-0472">Membrane</keyword>
<organism evidence="3 4">
    <name type="scientific">Meloidogyne enterolobii</name>
    <name type="common">Root-knot nematode worm</name>
    <name type="synonym">Meloidogyne mayaguensis</name>
    <dbReference type="NCBI Taxonomy" id="390850"/>
    <lineage>
        <taxon>Eukaryota</taxon>
        <taxon>Metazoa</taxon>
        <taxon>Ecdysozoa</taxon>
        <taxon>Nematoda</taxon>
        <taxon>Chromadorea</taxon>
        <taxon>Rhabditida</taxon>
        <taxon>Tylenchina</taxon>
        <taxon>Tylenchomorpha</taxon>
        <taxon>Tylenchoidea</taxon>
        <taxon>Meloidogynidae</taxon>
        <taxon>Meloidogyninae</taxon>
        <taxon>Meloidogyne</taxon>
    </lineage>
</organism>
<sequence length="167" mass="19003">MYLLNISHSSSIFLLLLFILICYPLNTIQKRFLEETITAPTKLLSNEQEETKTVVVLGGDSSEEEGEDQQPKWQFEEENEQIKEYNNPIKLLPTLLKTSKEKEKQNEQMDHFSARWAADFVPHGMLEGNANEAAAGPEPPPTQEQSEIPARLFSANRYEAPGKILNK</sequence>